<dbReference type="GO" id="GO:0016740">
    <property type="term" value="F:transferase activity"/>
    <property type="evidence" value="ECO:0007669"/>
    <property type="project" value="UniProtKB-KW"/>
</dbReference>
<accession>A0A8H6JRY3</accession>
<proteinExistence type="predicted"/>
<keyword evidence="1 2" id="KW-0808">Transferase</keyword>
<evidence type="ECO:0000256" key="1">
    <source>
        <dbReference type="ARBA" id="ARBA00022679"/>
    </source>
</evidence>
<dbReference type="PANTHER" id="PTHR31896">
    <property type="entry name" value="FAMILY REGULATORY PROTEIN, PUTATIVE (AFU_ORTHOLOGUE AFUA_3G14730)-RELATED"/>
    <property type="match status" value="1"/>
</dbReference>
<protein>
    <submittedName>
        <fullName evidence="2">Transferase family protein</fullName>
    </submittedName>
</protein>
<gene>
    <name evidence="2" type="ORF">CPLU01_13500</name>
</gene>
<dbReference type="PANTHER" id="PTHR31896:SF64">
    <property type="entry name" value="TRICHOTHECENE 3-O-ACETYLTRANSFERASE"/>
    <property type="match status" value="1"/>
</dbReference>
<evidence type="ECO:0000313" key="2">
    <source>
        <dbReference type="EMBL" id="KAF6817725.1"/>
    </source>
</evidence>
<reference evidence="2" key="1">
    <citation type="journal article" date="2020" name="Phytopathology">
        <title>Genome Sequence Resources of Colletotrichum truncatum, C. plurivorum, C. musicola, and C. sojae: Four Species Pathogenic to Soybean (Glycine max).</title>
        <authorList>
            <person name="Rogerio F."/>
            <person name="Boufleur T.R."/>
            <person name="Ciampi-Guillardi M."/>
            <person name="Sukno S.A."/>
            <person name="Thon M.R."/>
            <person name="Massola Junior N.S."/>
            <person name="Baroncelli R."/>
        </authorList>
    </citation>
    <scope>NUCLEOTIDE SEQUENCE</scope>
    <source>
        <strain evidence="2">LFN00145</strain>
    </source>
</reference>
<dbReference type="EMBL" id="WIGO01000312">
    <property type="protein sequence ID" value="KAF6817725.1"/>
    <property type="molecule type" value="Genomic_DNA"/>
</dbReference>
<dbReference type="Gene3D" id="3.30.559.10">
    <property type="entry name" value="Chloramphenicol acetyltransferase-like domain"/>
    <property type="match status" value="2"/>
</dbReference>
<keyword evidence="3" id="KW-1185">Reference proteome</keyword>
<organism evidence="2 3">
    <name type="scientific">Colletotrichum plurivorum</name>
    <dbReference type="NCBI Taxonomy" id="2175906"/>
    <lineage>
        <taxon>Eukaryota</taxon>
        <taxon>Fungi</taxon>
        <taxon>Dikarya</taxon>
        <taxon>Ascomycota</taxon>
        <taxon>Pezizomycotina</taxon>
        <taxon>Sordariomycetes</taxon>
        <taxon>Hypocreomycetidae</taxon>
        <taxon>Glomerellales</taxon>
        <taxon>Glomerellaceae</taxon>
        <taxon>Colletotrichum</taxon>
        <taxon>Colletotrichum orchidearum species complex</taxon>
    </lineage>
</organism>
<sequence length="537" mass="59625">MTTDNPQQRYRVEATRRIFPKTPVQGPVLSKLSIIDATVGRFAPAAAIWLYDKSEQAQLPYPELFETFALALSETLNDYPHFAGQIQWAAKEMVENDPNPRHLGRPVVVHGTPTDPGVELIIAKYDQNLENVVPSRADRADRLKVWNATDFRQTDFLPDTKIALSSLNQLEGLPSMAVQLTAFNCGGIGVSATISHPLADATCLMNFMRSWAARSRALLKSDGASSDGEIVKPVFDPSLLDRVAGLVHGELPDSAKVEKARSLPMHRYDWWAEDAPGFPAWSKTATKATMPAPEELPNVKLSPSEFPPWPTWDLGAVVEHVQIRFSSDEMGRMKEAAQQSLPEDLRSHNVSRLDSILAHVWTLMNHARDLPTDERVYMDLTLGIRHRVDPPLPESFAGSPLLLAYVEKTAGEAASAPLGHVAGEIRRTMSLFSPDAVAAYIHDAAHEVSPQRLWQAFLGSNHALVTSWVRAKTYELDFLGTKELARYVQGVMPKLDGLVQVTDVADTGGFDVSICLKRDVMKRLLEDPLLRKYELSW</sequence>
<evidence type="ECO:0000313" key="3">
    <source>
        <dbReference type="Proteomes" id="UP000654918"/>
    </source>
</evidence>
<comment type="caution">
    <text evidence="2">The sequence shown here is derived from an EMBL/GenBank/DDBJ whole genome shotgun (WGS) entry which is preliminary data.</text>
</comment>
<dbReference type="InterPro" id="IPR023213">
    <property type="entry name" value="CAT-like_dom_sf"/>
</dbReference>
<dbReference type="AlphaFoldDB" id="A0A8H6JRY3"/>
<dbReference type="Proteomes" id="UP000654918">
    <property type="component" value="Unassembled WGS sequence"/>
</dbReference>
<dbReference type="InterPro" id="IPR051283">
    <property type="entry name" value="Sec_Metabolite_Acyltrans"/>
</dbReference>
<dbReference type="Pfam" id="PF02458">
    <property type="entry name" value="Transferase"/>
    <property type="match status" value="2"/>
</dbReference>
<name>A0A8H6JRY3_9PEZI</name>